<keyword evidence="4 5" id="KW-0539">Nucleus</keyword>
<protein>
    <submittedName>
        <fullName evidence="8">Friend leukemia integration 1 transcription factor</fullName>
    </submittedName>
</protein>
<dbReference type="InterPro" id="IPR036390">
    <property type="entry name" value="WH_DNA-bd_sf"/>
</dbReference>
<dbReference type="SMART" id="SM00413">
    <property type="entry name" value="ETS"/>
    <property type="match status" value="1"/>
</dbReference>
<dbReference type="InterPro" id="IPR046328">
    <property type="entry name" value="ETS_fam"/>
</dbReference>
<evidence type="ECO:0000256" key="5">
    <source>
        <dbReference type="RuleBase" id="RU004019"/>
    </source>
</evidence>
<feature type="domain" description="ETS" evidence="7">
    <location>
        <begin position="204"/>
        <end position="284"/>
    </location>
</feature>
<proteinExistence type="inferred from homology"/>
<reference evidence="8 9" key="1">
    <citation type="journal article" date="2019" name="Gigascience">
        <title>Whole-genome sequence of the oriental lung fluke Paragonimus westermani.</title>
        <authorList>
            <person name="Oey H."/>
            <person name="Zakrzewski M."/>
            <person name="Narain K."/>
            <person name="Devi K.R."/>
            <person name="Agatsuma T."/>
            <person name="Nawaratna S."/>
            <person name="Gobert G.N."/>
            <person name="Jones M.K."/>
            <person name="Ragan M.A."/>
            <person name="McManus D.P."/>
            <person name="Krause L."/>
        </authorList>
    </citation>
    <scope>NUCLEOTIDE SEQUENCE [LARGE SCALE GENOMIC DNA]</scope>
    <source>
        <strain evidence="8 9">IND2009</strain>
    </source>
</reference>
<organism evidence="8 9">
    <name type="scientific">Paragonimus westermani</name>
    <dbReference type="NCBI Taxonomy" id="34504"/>
    <lineage>
        <taxon>Eukaryota</taxon>
        <taxon>Metazoa</taxon>
        <taxon>Spiralia</taxon>
        <taxon>Lophotrochozoa</taxon>
        <taxon>Platyhelminthes</taxon>
        <taxon>Trematoda</taxon>
        <taxon>Digenea</taxon>
        <taxon>Plagiorchiida</taxon>
        <taxon>Troglotremata</taxon>
        <taxon>Troglotrematidae</taxon>
        <taxon>Paragonimus</taxon>
    </lineage>
</organism>
<evidence type="ECO:0000256" key="3">
    <source>
        <dbReference type="ARBA" id="ARBA00023125"/>
    </source>
</evidence>
<dbReference type="Gene3D" id="1.10.10.10">
    <property type="entry name" value="Winged helix-like DNA-binding domain superfamily/Winged helix DNA-binding domain"/>
    <property type="match status" value="1"/>
</dbReference>
<dbReference type="PRINTS" id="PR00454">
    <property type="entry name" value="ETSDOMAIN"/>
</dbReference>
<evidence type="ECO:0000259" key="7">
    <source>
        <dbReference type="PROSITE" id="PS50061"/>
    </source>
</evidence>
<dbReference type="PANTHER" id="PTHR11849:SF304">
    <property type="entry name" value="DNA-BINDING PROTEIN D-ETS-3"/>
    <property type="match status" value="1"/>
</dbReference>
<dbReference type="GO" id="GO:0000981">
    <property type="term" value="F:DNA-binding transcription factor activity, RNA polymerase II-specific"/>
    <property type="evidence" value="ECO:0007669"/>
    <property type="project" value="TreeGrafter"/>
</dbReference>
<dbReference type="Pfam" id="PF00178">
    <property type="entry name" value="Ets"/>
    <property type="match status" value="1"/>
</dbReference>
<evidence type="ECO:0000256" key="6">
    <source>
        <dbReference type="SAM" id="MobiDB-lite"/>
    </source>
</evidence>
<dbReference type="PROSITE" id="PS00346">
    <property type="entry name" value="ETS_DOMAIN_2"/>
    <property type="match status" value="1"/>
</dbReference>
<dbReference type="AlphaFoldDB" id="A0A5J4P051"/>
<evidence type="ECO:0000256" key="4">
    <source>
        <dbReference type="ARBA" id="ARBA00023242"/>
    </source>
</evidence>
<dbReference type="Proteomes" id="UP000324629">
    <property type="component" value="Unassembled WGS sequence"/>
</dbReference>
<dbReference type="PANTHER" id="PTHR11849">
    <property type="entry name" value="ETS"/>
    <property type="match status" value="1"/>
</dbReference>
<comment type="similarity">
    <text evidence="2 5">Belongs to the ETS family.</text>
</comment>
<evidence type="ECO:0000313" key="9">
    <source>
        <dbReference type="Proteomes" id="UP000324629"/>
    </source>
</evidence>
<feature type="region of interest" description="Disordered" evidence="6">
    <location>
        <begin position="148"/>
        <end position="167"/>
    </location>
</feature>
<dbReference type="InterPro" id="IPR036388">
    <property type="entry name" value="WH-like_DNA-bd_sf"/>
</dbReference>
<dbReference type="PROSITE" id="PS50061">
    <property type="entry name" value="ETS_DOMAIN_3"/>
    <property type="match status" value="1"/>
</dbReference>
<dbReference type="GO" id="GO:0030154">
    <property type="term" value="P:cell differentiation"/>
    <property type="evidence" value="ECO:0007669"/>
    <property type="project" value="TreeGrafter"/>
</dbReference>
<evidence type="ECO:0000256" key="2">
    <source>
        <dbReference type="ARBA" id="ARBA00005562"/>
    </source>
</evidence>
<dbReference type="SUPFAM" id="SSF46785">
    <property type="entry name" value="Winged helix' DNA-binding domain"/>
    <property type="match status" value="1"/>
</dbReference>
<accession>A0A5J4P051</accession>
<evidence type="ECO:0000313" key="8">
    <source>
        <dbReference type="EMBL" id="KAA3681204.1"/>
    </source>
</evidence>
<dbReference type="GO" id="GO:0005634">
    <property type="term" value="C:nucleus"/>
    <property type="evidence" value="ECO:0007669"/>
    <property type="project" value="UniProtKB-SubCell"/>
</dbReference>
<dbReference type="EMBL" id="QNGE01000255">
    <property type="protein sequence ID" value="KAA3681204.1"/>
    <property type="molecule type" value="Genomic_DNA"/>
</dbReference>
<keyword evidence="9" id="KW-1185">Reference proteome</keyword>
<sequence>MNDSVRMHTALLNRYQGNRCMVLSGCLENGSTSHSVDSPEHLCTLTKTENHHCPTNRPTKSPNQLISSPTGLHDSYFSVPAAYSSCSHMHLTTEPRLKTPYSSVFHPFNQTHTPEPPGNPMENGHVSPQTMMSDFDDHEFEAKTQHNPQKFEIGEAGDSNGHSDGLDGKERNTEAFLNGQTQLTHMMEPRNSEFTRQANGSGQIQLWQFLLELLSDHQNLACITWEGTNGEFKLVDPDEVARRWGERKSKPNMNYDKLSRALRYYYDKNIMTKVHGKRYAYKFDFAGLAQAVHSTNGASVSVDLDVNMPLDYRSNKHCYSPLTRPGSNRSETSEMEHVMLAITRTYITIARKMRRRGEHAGLTRLSTI</sequence>
<dbReference type="InterPro" id="IPR000418">
    <property type="entry name" value="Ets_dom"/>
</dbReference>
<comment type="caution">
    <text evidence="8">The sequence shown here is derived from an EMBL/GenBank/DDBJ whole genome shotgun (WGS) entry which is preliminary data.</text>
</comment>
<dbReference type="GO" id="GO:0043565">
    <property type="term" value="F:sequence-specific DNA binding"/>
    <property type="evidence" value="ECO:0007669"/>
    <property type="project" value="InterPro"/>
</dbReference>
<dbReference type="PROSITE" id="PS00345">
    <property type="entry name" value="ETS_DOMAIN_1"/>
    <property type="match status" value="1"/>
</dbReference>
<comment type="subcellular location">
    <subcellularLocation>
        <location evidence="1 5">Nucleus</location>
    </subcellularLocation>
</comment>
<name>A0A5J4P051_9TREM</name>
<evidence type="ECO:0000256" key="1">
    <source>
        <dbReference type="ARBA" id="ARBA00004123"/>
    </source>
</evidence>
<gene>
    <name evidence="8" type="ORF">DEA37_0009821</name>
</gene>
<dbReference type="FunFam" id="1.10.10.10:FF:000343">
    <property type="entry name" value="Ets at 65A, isoform C"/>
    <property type="match status" value="1"/>
</dbReference>
<keyword evidence="3 5" id="KW-0238">DNA-binding</keyword>